<evidence type="ECO:0008006" key="4">
    <source>
        <dbReference type="Google" id="ProtNLM"/>
    </source>
</evidence>
<proteinExistence type="predicted"/>
<protein>
    <recommendedName>
        <fullName evidence="4">CAP domain-containing protein</fullName>
    </recommendedName>
</protein>
<feature type="compositionally biased region" description="Polar residues" evidence="1">
    <location>
        <begin position="86"/>
        <end position="99"/>
    </location>
</feature>
<dbReference type="Proteomes" id="UP001601303">
    <property type="component" value="Unassembled WGS sequence"/>
</dbReference>
<dbReference type="EMBL" id="JBIAHM010000022">
    <property type="protein sequence ID" value="MFE9606007.1"/>
    <property type="molecule type" value="Genomic_DNA"/>
</dbReference>
<sequence length="99" mass="9855">MPLPERPAAADRSVRDAVRRRERGLRRVGTTTRWVAAAAVAGTAVLGAGYAHALPGIAVPTGSAQHDSGTSTGTSGGLQPAGQAPAPTSQTPQTQSGAS</sequence>
<organism evidence="2 3">
    <name type="scientific">Streptomyces hokutonensis</name>
    <dbReference type="NCBI Taxonomy" id="1306990"/>
    <lineage>
        <taxon>Bacteria</taxon>
        <taxon>Bacillati</taxon>
        <taxon>Actinomycetota</taxon>
        <taxon>Actinomycetes</taxon>
        <taxon>Kitasatosporales</taxon>
        <taxon>Streptomycetaceae</taxon>
        <taxon>Streptomyces</taxon>
    </lineage>
</organism>
<evidence type="ECO:0000256" key="1">
    <source>
        <dbReference type="SAM" id="MobiDB-lite"/>
    </source>
</evidence>
<accession>A0ABW6ML18</accession>
<feature type="region of interest" description="Disordered" evidence="1">
    <location>
        <begin position="58"/>
        <end position="99"/>
    </location>
</feature>
<comment type="caution">
    <text evidence="2">The sequence shown here is derived from an EMBL/GenBank/DDBJ whole genome shotgun (WGS) entry which is preliminary data.</text>
</comment>
<feature type="compositionally biased region" description="Basic and acidic residues" evidence="1">
    <location>
        <begin position="8"/>
        <end position="19"/>
    </location>
</feature>
<name>A0ABW6ML18_9ACTN</name>
<feature type="region of interest" description="Disordered" evidence="1">
    <location>
        <begin position="1"/>
        <end position="30"/>
    </location>
</feature>
<gene>
    <name evidence="2" type="ORF">ACFYNQ_46670</name>
</gene>
<evidence type="ECO:0000313" key="2">
    <source>
        <dbReference type="EMBL" id="MFE9606007.1"/>
    </source>
</evidence>
<reference evidence="2 3" key="1">
    <citation type="submission" date="2024-10" db="EMBL/GenBank/DDBJ databases">
        <title>The Natural Products Discovery Center: Release of the First 8490 Sequenced Strains for Exploring Actinobacteria Biosynthetic Diversity.</title>
        <authorList>
            <person name="Kalkreuter E."/>
            <person name="Kautsar S.A."/>
            <person name="Yang D."/>
            <person name="Bader C.D."/>
            <person name="Teijaro C.N."/>
            <person name="Fluegel L."/>
            <person name="Davis C.M."/>
            <person name="Simpson J.R."/>
            <person name="Lauterbach L."/>
            <person name="Steele A.D."/>
            <person name="Gui C."/>
            <person name="Meng S."/>
            <person name="Li G."/>
            <person name="Viehrig K."/>
            <person name="Ye F."/>
            <person name="Su P."/>
            <person name="Kiefer A.F."/>
            <person name="Nichols A."/>
            <person name="Cepeda A.J."/>
            <person name="Yan W."/>
            <person name="Fan B."/>
            <person name="Jiang Y."/>
            <person name="Adhikari A."/>
            <person name="Zheng C.-J."/>
            <person name="Schuster L."/>
            <person name="Cowan T.M."/>
            <person name="Smanski M.J."/>
            <person name="Chevrette M.G."/>
            <person name="De Carvalho L.P.S."/>
            <person name="Shen B."/>
        </authorList>
    </citation>
    <scope>NUCLEOTIDE SEQUENCE [LARGE SCALE GENOMIC DNA]</scope>
    <source>
        <strain evidence="2 3">NPDC006488</strain>
    </source>
</reference>
<dbReference type="RefSeq" id="WP_388114732.1">
    <property type="nucleotide sequence ID" value="NZ_JBIAHM010000022.1"/>
</dbReference>
<evidence type="ECO:0000313" key="3">
    <source>
        <dbReference type="Proteomes" id="UP001601303"/>
    </source>
</evidence>
<keyword evidence="3" id="KW-1185">Reference proteome</keyword>